<protein>
    <submittedName>
        <fullName evidence="2">Sporulation protein YqfD</fullName>
    </submittedName>
</protein>
<gene>
    <name evidence="2" type="ORF">IAB00_03420</name>
</gene>
<dbReference type="InterPro" id="IPR010690">
    <property type="entry name" value="YqfD"/>
</dbReference>
<comment type="caution">
    <text evidence="2">The sequence shown here is derived from an EMBL/GenBank/DDBJ whole genome shotgun (WGS) entry which is preliminary data.</text>
</comment>
<dbReference type="Proteomes" id="UP000824124">
    <property type="component" value="Unassembled WGS sequence"/>
</dbReference>
<feature type="transmembrane region" description="Helical" evidence="1">
    <location>
        <begin position="91"/>
        <end position="112"/>
    </location>
</feature>
<dbReference type="EMBL" id="DVMH01000020">
    <property type="protein sequence ID" value="HIU10283.1"/>
    <property type="molecule type" value="Genomic_DNA"/>
</dbReference>
<evidence type="ECO:0000256" key="1">
    <source>
        <dbReference type="SAM" id="Phobius"/>
    </source>
</evidence>
<sequence length="393" mass="44143">MLNLFWSWLSGYVLLHLTGGGQERFLNLALQREIEIWDINWLRDDLLELKAAWGDLKELRRVGKICGCKLAIRRSRGLPFTIHYLRGRKTLAVGIILFAAGLFALSQLVFAVKVLPQEELHELDVAQVESLAAELGLKPGVLFARLDTDALAAELKSQIPEISWVYIERNGTVVNIKVAERSIYPEELENATKGAIWADRDALVEQVLLKHGQPMVERGDTVKKGDLLVAPLADGRADAIVRGRVWYQGYGEAALEQEEVTPDGRPAYLYRLTRADGRELLLWGQPPKTPEEGGQISSQTADFTFNIFGTAVDLQREALQRELITQRQLSEQEAKAAAYRQAEQTLSAQMGEDAKRLNEETAYQLLPEGVWSVNVTWECLEEIGIHTQTETQN</sequence>
<name>A0A9D1HLT8_9FIRM</name>
<keyword evidence="1" id="KW-0812">Transmembrane</keyword>
<evidence type="ECO:0000313" key="3">
    <source>
        <dbReference type="Proteomes" id="UP000824124"/>
    </source>
</evidence>
<organism evidence="2 3">
    <name type="scientific">Candidatus Avidehalobacter gallistercoris</name>
    <dbReference type="NCBI Taxonomy" id="2840694"/>
    <lineage>
        <taxon>Bacteria</taxon>
        <taxon>Bacillati</taxon>
        <taxon>Bacillota</taxon>
        <taxon>Clostridia</taxon>
        <taxon>Eubacteriales</taxon>
        <taxon>Peptococcaceae</taxon>
        <taxon>Peptococcaceae incertae sedis</taxon>
        <taxon>Candidatus Avidehalobacter</taxon>
    </lineage>
</organism>
<keyword evidence="1" id="KW-1133">Transmembrane helix</keyword>
<dbReference type="AlphaFoldDB" id="A0A9D1HLT8"/>
<proteinExistence type="predicted"/>
<accession>A0A9D1HLT8</accession>
<reference evidence="2" key="1">
    <citation type="submission" date="2020-10" db="EMBL/GenBank/DDBJ databases">
        <authorList>
            <person name="Gilroy R."/>
        </authorList>
    </citation>
    <scope>NUCLEOTIDE SEQUENCE</scope>
    <source>
        <strain evidence="2">2830</strain>
    </source>
</reference>
<keyword evidence="1" id="KW-0472">Membrane</keyword>
<reference evidence="2" key="2">
    <citation type="journal article" date="2021" name="PeerJ">
        <title>Extensive microbial diversity within the chicken gut microbiome revealed by metagenomics and culture.</title>
        <authorList>
            <person name="Gilroy R."/>
            <person name="Ravi A."/>
            <person name="Getino M."/>
            <person name="Pursley I."/>
            <person name="Horton D.L."/>
            <person name="Alikhan N.F."/>
            <person name="Baker D."/>
            <person name="Gharbi K."/>
            <person name="Hall N."/>
            <person name="Watson M."/>
            <person name="Adriaenssens E.M."/>
            <person name="Foster-Nyarko E."/>
            <person name="Jarju S."/>
            <person name="Secka A."/>
            <person name="Antonio M."/>
            <person name="Oren A."/>
            <person name="Chaudhuri R.R."/>
            <person name="La Ragione R."/>
            <person name="Hildebrand F."/>
            <person name="Pallen M.J."/>
        </authorList>
    </citation>
    <scope>NUCLEOTIDE SEQUENCE</scope>
    <source>
        <strain evidence="2">2830</strain>
    </source>
</reference>
<dbReference type="Pfam" id="PF06898">
    <property type="entry name" value="YqfD"/>
    <property type="match status" value="1"/>
</dbReference>
<evidence type="ECO:0000313" key="2">
    <source>
        <dbReference type="EMBL" id="HIU10283.1"/>
    </source>
</evidence>